<dbReference type="AlphaFoldDB" id="K2RA39"/>
<gene>
    <name evidence="1" type="ORF">MPH_13159</name>
</gene>
<sequence length="105" mass="12252">MSARRPVNIKKRETLSLHPVELRRCQRYRGVACLVTDYTSQQISQRRQFKYQVSAENHRFSHSASVDQQTWMICSGQSTYAKAILLQWNICLQALSPLCMAPWYS</sequence>
<dbReference type="EMBL" id="AHHD01000569">
    <property type="protein sequence ID" value="EKG09727.1"/>
    <property type="molecule type" value="Genomic_DNA"/>
</dbReference>
<name>K2RA39_MACPH</name>
<dbReference type="VEuPathDB" id="FungiDB:MPH_13159"/>
<organism evidence="1 2">
    <name type="scientific">Macrophomina phaseolina (strain MS6)</name>
    <name type="common">Charcoal rot fungus</name>
    <dbReference type="NCBI Taxonomy" id="1126212"/>
    <lineage>
        <taxon>Eukaryota</taxon>
        <taxon>Fungi</taxon>
        <taxon>Dikarya</taxon>
        <taxon>Ascomycota</taxon>
        <taxon>Pezizomycotina</taxon>
        <taxon>Dothideomycetes</taxon>
        <taxon>Dothideomycetes incertae sedis</taxon>
        <taxon>Botryosphaeriales</taxon>
        <taxon>Botryosphaeriaceae</taxon>
        <taxon>Macrophomina</taxon>
    </lineage>
</organism>
<accession>K2RA39</accession>
<dbReference type="InParanoid" id="K2RA39"/>
<dbReference type="Proteomes" id="UP000007129">
    <property type="component" value="Unassembled WGS sequence"/>
</dbReference>
<proteinExistence type="predicted"/>
<evidence type="ECO:0000313" key="2">
    <source>
        <dbReference type="Proteomes" id="UP000007129"/>
    </source>
</evidence>
<comment type="caution">
    <text evidence="1">The sequence shown here is derived from an EMBL/GenBank/DDBJ whole genome shotgun (WGS) entry which is preliminary data.</text>
</comment>
<protein>
    <submittedName>
        <fullName evidence="1">Uncharacterized protein</fullName>
    </submittedName>
</protein>
<evidence type="ECO:0000313" key="1">
    <source>
        <dbReference type="EMBL" id="EKG09727.1"/>
    </source>
</evidence>
<reference evidence="1 2" key="1">
    <citation type="journal article" date="2012" name="BMC Genomics">
        <title>Tools to kill: Genome of one of the most destructive plant pathogenic fungi Macrophomina phaseolina.</title>
        <authorList>
            <person name="Islam M.S."/>
            <person name="Haque M.S."/>
            <person name="Islam M.M."/>
            <person name="Emdad E.M."/>
            <person name="Halim A."/>
            <person name="Hossen Q.M.M."/>
            <person name="Hossain M.Z."/>
            <person name="Ahmed B."/>
            <person name="Rahim S."/>
            <person name="Rahman M.S."/>
            <person name="Alam M.M."/>
            <person name="Hou S."/>
            <person name="Wan X."/>
            <person name="Saito J.A."/>
            <person name="Alam M."/>
        </authorList>
    </citation>
    <scope>NUCLEOTIDE SEQUENCE [LARGE SCALE GENOMIC DNA]</scope>
    <source>
        <strain evidence="1 2">MS6</strain>
    </source>
</reference>
<dbReference type="HOGENOM" id="CLU_2237109_0_0_1"/>